<evidence type="ECO:0000259" key="8">
    <source>
        <dbReference type="Pfam" id="PF04054"/>
    </source>
</evidence>
<dbReference type="Pfam" id="PF16417">
    <property type="entry name" value="CNOT1_TTP_bind"/>
    <property type="match status" value="1"/>
</dbReference>
<evidence type="ECO:0000256" key="6">
    <source>
        <dbReference type="ARBA" id="ARBA00025717"/>
    </source>
</evidence>
<dbReference type="Pfam" id="PF16415">
    <property type="entry name" value="CNOT1_CAF1_bind"/>
    <property type="match status" value="1"/>
</dbReference>
<dbReference type="InterPro" id="IPR038535">
    <property type="entry name" value="CNOT1_TTP_bind_sf"/>
</dbReference>
<feature type="region of interest" description="Disordered" evidence="7">
    <location>
        <begin position="1195"/>
        <end position="1227"/>
    </location>
</feature>
<evidence type="ECO:0000256" key="7">
    <source>
        <dbReference type="SAM" id="MobiDB-lite"/>
    </source>
</evidence>
<keyword evidence="2" id="KW-0678">Repressor</keyword>
<comment type="similarity">
    <text evidence="6">Belongs to the CNOT1 family.</text>
</comment>
<dbReference type="FunFam" id="1.25.40.790:FF:000001">
    <property type="entry name" value="Ccr4-not transcription complex subunit 1 isoform"/>
    <property type="match status" value="1"/>
</dbReference>
<evidence type="ECO:0000313" key="16">
    <source>
        <dbReference type="Proteomes" id="UP000001646"/>
    </source>
</evidence>
<proteinExistence type="inferred from homology"/>
<dbReference type="Pfam" id="PF22940">
    <property type="entry name" value="CNOT1_1st"/>
    <property type="match status" value="1"/>
</dbReference>
<feature type="compositionally biased region" description="Basic and acidic residues" evidence="7">
    <location>
        <begin position="1195"/>
        <end position="1205"/>
    </location>
</feature>
<evidence type="ECO:0000256" key="4">
    <source>
        <dbReference type="ARBA" id="ARBA00023163"/>
    </source>
</evidence>
<dbReference type="PANTHER" id="PTHR13162:SF8">
    <property type="entry name" value="CCR4-NOT TRANSCRIPTION COMPLEX SUBUNIT 1"/>
    <property type="match status" value="1"/>
</dbReference>
<dbReference type="InterPro" id="IPR032193">
    <property type="entry name" value="CNOT1_TTP_bind"/>
</dbReference>
<reference evidence="15" key="2">
    <citation type="submission" date="2025-08" db="UniProtKB">
        <authorList>
            <consortium name="Ensembl"/>
        </authorList>
    </citation>
    <scope>IDENTIFICATION</scope>
</reference>
<keyword evidence="16" id="KW-1185">Reference proteome</keyword>
<name>A0A803THX1_ANOCA</name>
<evidence type="ECO:0000256" key="5">
    <source>
        <dbReference type="ARBA" id="ARBA00023242"/>
    </source>
</evidence>
<evidence type="ECO:0000256" key="1">
    <source>
        <dbReference type="ARBA" id="ARBA00004123"/>
    </source>
</evidence>
<dbReference type="Pfam" id="PF16418">
    <property type="entry name" value="CNOT1_HEAT"/>
    <property type="match status" value="1"/>
</dbReference>
<dbReference type="PANTHER" id="PTHR13162">
    <property type="entry name" value="CCR4-NOT TRANSCRIPTION COMPLEX"/>
    <property type="match status" value="1"/>
</dbReference>
<evidence type="ECO:0000259" key="14">
    <source>
        <dbReference type="Pfam" id="PF23590"/>
    </source>
</evidence>
<feature type="domain" description="CCR4-Not complex component Not1 C-terminal" evidence="8">
    <location>
        <begin position="1876"/>
        <end position="1974"/>
    </location>
</feature>
<dbReference type="InterPro" id="IPR032194">
    <property type="entry name" value="CNOT1_HEAT"/>
</dbReference>
<feature type="domain" description="CCR4-NOT transcription complex subunit 1 CAF1-binding" evidence="10">
    <location>
        <begin position="966"/>
        <end position="1188"/>
    </location>
</feature>
<sequence length="1984" mass="221761">MNLDSLSLALSQISYLVDNLTKKNYRASQQEIQHIVNRHGPEADRHLLRCLFSHVDFSGDGKSSGKDFHQTQFLIQECASLITKPNFISTLSYAIENPLHYQKSLKPSPHLFTQLSKVIKLSKVQEVIFGLALLNSFNPDLRGFAAQFIKQKLPDLLRSYIDADVSGNQEGGFQDIAIEVLHLLLSHLLFGQKGAFGVGQEQIDAFLKTLRRDFPQERCPVVLAPLLYPEKRDILMDRILPDSGGIAKTMMESSLADFMQEVGYGFCTSVEECRNIITQFGVGEVTAAQVARVLGMMARTHSGLTDGIPLQSISAPGSGIWSDGRDKNDGAQTHTWNVEVLIDVLKELNPALNFKEVTYELDHPGFQIRDSKGLQIVVYGVQRGLGLEVFPVDLIYRPWKHAEGQLSFIQHSLINPEIFCFADYPCHTVATDILKAPPEDDNREIATWKSLDLIESLLRLAEVGQYEQVKQLFSFPIKHCPDMLVLALLQINTSWHTLRHELISTLMPIFLGNHPNSAIILHYAWHGQGQSPSIRQLIMHAMAEWYMRGEQYDQAKLSRILDVAQDLKALSMLLNGTPFAFVIDLAALASRREYLKLDKWLTDKIREHGEPFIQACMTFLKRRCPSILGGLVPEKDQPKSAQLPPETLATMLACLQACAGSVSQELSETILTMVANCSNVMNKARQPPPGVMPKGRPPSASSLDAISPVQIDPLAAGMASLSLGTSAVPHTQSMPGFPPNLSSAFSTPQSPAKAFPPLSTQNQNTPFSGIGGLSSQLPVGGLTTGSLGIGTGALGLPAVNNDPFVPRKLSTSGLNQPTFQQSKMKPSDLSQVWPEANQHFSKEIDDEANSYFQRIYNHPPHPTMSVDEYIEYGQQSRDPPVKMQGSITTPGSIALAQAQAQAQAPAKAPLAGQVSTIVTTSTTTTTAAKTTITPVGRVSFKKDVPPSINTTNIDTLLVATDQTERIVEPPENVQEKIAFIFNNLSQSNMTQKVEELKETVKEEFMPWVSQYLVMKRVSIEPNFHSLYSNFLDTLKNPEFNKMVLNETYRNIKVLLTSDKAAANFSDRSLLKNLGHWLGMITLAKNKPILHTDLDVKSLLLEAYIKGQQELLYVVPFVAKVLESSVRSVVFRPPNPWTMAIMNVLAELHQEHDLKLNLKFEIEVLCKNLALDINELKPGNLLKDKDRLKALEEQLSAPKKDVKQPEELPPIVTTTTSTTPATSTTCTATVPPQPQYSYHDINVYSLGGLAPHITLNPTIPLFQTHPQLKQCVRQAIERAVQELVHPVVDRSIKIAMTTCEQIVRKDFALDSEESRMRVAAHHMMRNLTAGMAMITCREPLLMSIATNLKNSFATALRAASPQQREMMEQAAAQLAQDNCELACCFIQKTAVEKAGPEMDKRLATEFELRKHARQEGRRYCDPVVLTYQAERMPEQIRLKVGGVDPKQLAVYEEFARNVPGFLPTNDSTQPTGILAQPMKQAWATDDVAQIYDKCMTELEQHLQSIPHTLAMNPQTQALRSLLEAVVVARNSRDAIAALGLLQKAVEGLLDATSGADADLLLRYRECHLLVLKALQDGRAYGSPWCNKQITRCLIECRDEYKYNVEAVELLIRNHLVNMQQYDLHLAQSMENGLNYMAVAFAMQLVKILLVDERTVAHITEADLFHTIETLMRINAHSRGNAPEGLPQLMEVVRSNYEAMIDRAHGGPNFMMHSGISQASEYDDPPGLREKAEYLLREWVNLYHSAAAGRDSTKAFSAFVGQMHQQGILKTDDLITRFFRLCTEMCVEISYRAQAEQQHNPAANPTMIRAKCYHNLDAFVRLIALLVKHSGEATNTVTKINLLNKVLGIVVGVLLQDHDVRQSEFQQLPYHRIFIMLLLELNAPEHVLETINFQTLTAFCNTFHILRPTKAPGFVYAWLELISHRIFIARMLAHTPQQKGWPMYAQLLIDLFKYLAPFLRNVELAKPMQILYKVSVVLFSRWTFFF</sequence>
<accession>A0A803THX1</accession>
<dbReference type="Gene3D" id="1.25.40.790">
    <property type="match status" value="1"/>
</dbReference>
<dbReference type="InterPro" id="IPR007196">
    <property type="entry name" value="CCR4-Not_Not1_C"/>
</dbReference>
<dbReference type="Ensembl" id="ENSACAT00000041004.1">
    <property type="protein sequence ID" value="ENSACAP00000034811.1"/>
    <property type="gene ID" value="ENSACAG00000001602.4"/>
</dbReference>
<dbReference type="Gene3D" id="1.25.40.840">
    <property type="entry name" value="CCR4-NOT transcription complex subunit 1 TTP binding domain"/>
    <property type="match status" value="1"/>
</dbReference>
<keyword evidence="3" id="KW-0805">Transcription regulation</keyword>
<dbReference type="FunFam" id="1.25.40.180:FF:000005">
    <property type="entry name" value="Ccr4-not transcription complex subunit 1 isoform"/>
    <property type="match status" value="1"/>
</dbReference>
<reference evidence="15" key="3">
    <citation type="submission" date="2025-09" db="UniProtKB">
        <authorList>
            <consortium name="Ensembl"/>
        </authorList>
    </citation>
    <scope>IDENTIFICATION</scope>
</reference>
<dbReference type="Pfam" id="PF23590">
    <property type="entry name" value="NOT1_connector"/>
    <property type="match status" value="1"/>
</dbReference>
<dbReference type="GO" id="GO:0005634">
    <property type="term" value="C:nucleus"/>
    <property type="evidence" value="ECO:0007669"/>
    <property type="project" value="UniProtKB-SubCell"/>
</dbReference>
<evidence type="ECO:0000313" key="15">
    <source>
        <dbReference type="Ensembl" id="ENSACAP00000034811.1"/>
    </source>
</evidence>
<dbReference type="Pfam" id="PF04054">
    <property type="entry name" value="Not1"/>
    <property type="match status" value="1"/>
</dbReference>
<protein>
    <recommendedName>
        <fullName evidence="17">CCR4-NOT transcription complex subunit 1</fullName>
    </recommendedName>
</protein>
<dbReference type="CDD" id="cd20710">
    <property type="entry name" value="NOT1_connector"/>
    <property type="match status" value="1"/>
</dbReference>
<dbReference type="GO" id="GO:0030015">
    <property type="term" value="C:CCR4-NOT core complex"/>
    <property type="evidence" value="ECO:0007669"/>
    <property type="project" value="InterPro"/>
</dbReference>
<keyword evidence="4" id="KW-0804">Transcription</keyword>
<evidence type="ECO:0000259" key="9">
    <source>
        <dbReference type="Pfam" id="PF12842"/>
    </source>
</evidence>
<feature type="domain" description="CCR4-NOT transcription complex subunit 1 TTP binding" evidence="11">
    <location>
        <begin position="815"/>
        <end position="877"/>
    </location>
</feature>
<evidence type="ECO:0008006" key="17">
    <source>
        <dbReference type="Google" id="ProtNLM"/>
    </source>
</evidence>
<evidence type="ECO:0000256" key="2">
    <source>
        <dbReference type="ARBA" id="ARBA00022491"/>
    </source>
</evidence>
<dbReference type="GeneTree" id="ENSGT00390000014869"/>
<reference evidence="15" key="1">
    <citation type="submission" date="2009-12" db="EMBL/GenBank/DDBJ databases">
        <title>The Genome Sequence of Anolis carolinensis (Green Anole Lizard).</title>
        <authorList>
            <consortium name="The Genome Sequencing Platform"/>
            <person name="Di Palma F."/>
            <person name="Alfoldi J."/>
            <person name="Heiman D."/>
            <person name="Young S."/>
            <person name="Grabherr M."/>
            <person name="Johnson J."/>
            <person name="Lander E.S."/>
            <person name="Lindblad-Toh K."/>
        </authorList>
    </citation>
    <scope>NUCLEOTIDE SEQUENCE [LARGE SCALE GENOMIC DNA]</scope>
    <source>
        <strain evidence="15">JBL SC #1</strain>
    </source>
</reference>
<evidence type="ECO:0000259" key="13">
    <source>
        <dbReference type="Pfam" id="PF22940"/>
    </source>
</evidence>
<feature type="compositionally biased region" description="Low complexity" evidence="7">
    <location>
        <begin position="1208"/>
        <end position="1227"/>
    </location>
</feature>
<dbReference type="InterPro" id="IPR024557">
    <property type="entry name" value="CNOT1_dom_4"/>
</dbReference>
<organism evidence="15 16">
    <name type="scientific">Anolis carolinensis</name>
    <name type="common">Green anole</name>
    <name type="synonym">American chameleon</name>
    <dbReference type="NCBI Taxonomy" id="28377"/>
    <lineage>
        <taxon>Eukaryota</taxon>
        <taxon>Metazoa</taxon>
        <taxon>Chordata</taxon>
        <taxon>Craniata</taxon>
        <taxon>Vertebrata</taxon>
        <taxon>Euteleostomi</taxon>
        <taxon>Lepidosauria</taxon>
        <taxon>Squamata</taxon>
        <taxon>Bifurcata</taxon>
        <taxon>Unidentata</taxon>
        <taxon>Episquamata</taxon>
        <taxon>Toxicofera</taxon>
        <taxon>Iguania</taxon>
        <taxon>Dactyloidae</taxon>
        <taxon>Anolis</taxon>
    </lineage>
</organism>
<dbReference type="Proteomes" id="UP000001646">
    <property type="component" value="Unplaced"/>
</dbReference>
<feature type="domain" description="CCR4-NOT transcription complex subunit 1" evidence="9">
    <location>
        <begin position="1265"/>
        <end position="1412"/>
    </location>
</feature>
<evidence type="ECO:0000256" key="3">
    <source>
        <dbReference type="ARBA" id="ARBA00023015"/>
    </source>
</evidence>
<dbReference type="InterPro" id="IPR055104">
    <property type="entry name" value="CNOT1_1st"/>
</dbReference>
<feature type="domain" description="CCR4-NOT transcription complex subunit 1-like NOT1 connector" evidence="14">
    <location>
        <begin position="1488"/>
        <end position="1692"/>
    </location>
</feature>
<evidence type="ECO:0000259" key="12">
    <source>
        <dbReference type="Pfam" id="PF16418"/>
    </source>
</evidence>
<feature type="domain" description="CCR4-NOT transcription complex subunit 1 HEAT repeat" evidence="12">
    <location>
        <begin position="500"/>
        <end position="656"/>
    </location>
</feature>
<comment type="subcellular location">
    <subcellularLocation>
        <location evidence="1">Nucleus</location>
    </subcellularLocation>
</comment>
<dbReference type="InterPro" id="IPR055454">
    <property type="entry name" value="CNOT1-like_NOT1_connector"/>
</dbReference>
<dbReference type="InterPro" id="IPR040398">
    <property type="entry name" value="Not1"/>
</dbReference>
<feature type="domain" description="CCR4-NOT transcription complex subunit 1 N-terminal" evidence="13">
    <location>
        <begin position="30"/>
        <end position="227"/>
    </location>
</feature>
<dbReference type="InterPro" id="IPR032191">
    <property type="entry name" value="CNOT1_CAF1_bind"/>
</dbReference>
<evidence type="ECO:0000259" key="11">
    <source>
        <dbReference type="Pfam" id="PF16417"/>
    </source>
</evidence>
<keyword evidence="5" id="KW-0539">Nucleus</keyword>
<dbReference type="Bgee" id="ENSACAG00000001602">
    <property type="expression patterns" value="Expressed in embryonic post-anal tail and 13 other cell types or tissues"/>
</dbReference>
<dbReference type="Gene3D" id="1.25.40.180">
    <property type="match status" value="1"/>
</dbReference>
<evidence type="ECO:0000259" key="10">
    <source>
        <dbReference type="Pfam" id="PF16415"/>
    </source>
</evidence>
<dbReference type="Pfam" id="PF12842">
    <property type="entry name" value="DUF3819"/>
    <property type="match status" value="1"/>
</dbReference>
<dbReference type="GO" id="GO:0017148">
    <property type="term" value="P:negative regulation of translation"/>
    <property type="evidence" value="ECO:0007669"/>
    <property type="project" value="InterPro"/>
</dbReference>